<evidence type="ECO:0000259" key="2">
    <source>
        <dbReference type="Pfam" id="PF03108"/>
    </source>
</evidence>
<dbReference type="Proteomes" id="UP001064489">
    <property type="component" value="Chromosome 2"/>
</dbReference>
<gene>
    <name evidence="3" type="ORF">LWI28_017228</name>
</gene>
<feature type="compositionally biased region" description="Acidic residues" evidence="1">
    <location>
        <begin position="97"/>
        <end position="108"/>
    </location>
</feature>
<sequence length="306" mass="34864">MDLLTEFEKKKVNQIHFNVDYLSVQTVYPDELIPQQPNPPQQPNEHHPNPYVQPNPPQQANVLHPNPPMQPNPPNIIKQGGRDSEVDRDNNFKDNSEGEGDGLLDVNEENVSQEVVREINSDEDGDVEQPYRCKAFMLDGDGRITLEVGQLYRNMTHFRQVILDYSIPTGFQLNRIKNEKIRITFGCLTDGCLWRVHGSPIDGKTYMLKTLNNEHNCLAVAKNKEVTSSWIRKRFKILIKENPQMNIQVLHSVVLRACGVNGPDHTLYRAKRYALNIGSEDQNVVIINCTSTVFALRKGILELLSS</sequence>
<reference evidence="3" key="2">
    <citation type="submission" date="2023-02" db="EMBL/GenBank/DDBJ databases">
        <authorList>
            <person name="Swenson N.G."/>
            <person name="Wegrzyn J.L."/>
            <person name="Mcevoy S.L."/>
        </authorList>
    </citation>
    <scope>NUCLEOTIDE SEQUENCE</scope>
    <source>
        <strain evidence="3">91603</strain>
        <tissue evidence="3">Leaf</tissue>
    </source>
</reference>
<proteinExistence type="predicted"/>
<organism evidence="3 4">
    <name type="scientific">Acer negundo</name>
    <name type="common">Box elder</name>
    <dbReference type="NCBI Taxonomy" id="4023"/>
    <lineage>
        <taxon>Eukaryota</taxon>
        <taxon>Viridiplantae</taxon>
        <taxon>Streptophyta</taxon>
        <taxon>Embryophyta</taxon>
        <taxon>Tracheophyta</taxon>
        <taxon>Spermatophyta</taxon>
        <taxon>Magnoliopsida</taxon>
        <taxon>eudicotyledons</taxon>
        <taxon>Gunneridae</taxon>
        <taxon>Pentapetalae</taxon>
        <taxon>rosids</taxon>
        <taxon>malvids</taxon>
        <taxon>Sapindales</taxon>
        <taxon>Sapindaceae</taxon>
        <taxon>Hippocastanoideae</taxon>
        <taxon>Acereae</taxon>
        <taxon>Acer</taxon>
    </lineage>
</organism>
<reference evidence="3" key="1">
    <citation type="journal article" date="2022" name="Plant J.">
        <title>Strategies of tolerance reflected in two North American maple genomes.</title>
        <authorList>
            <person name="McEvoy S.L."/>
            <person name="Sezen U.U."/>
            <person name="Trouern-Trend A."/>
            <person name="McMahon S.M."/>
            <person name="Schaberg P.G."/>
            <person name="Yang J."/>
            <person name="Wegrzyn J.L."/>
            <person name="Swenson N.G."/>
        </authorList>
    </citation>
    <scope>NUCLEOTIDE SEQUENCE</scope>
    <source>
        <strain evidence="3">91603</strain>
    </source>
</reference>
<dbReference type="AlphaFoldDB" id="A0AAD5IFS2"/>
<dbReference type="EMBL" id="JAJSOW010000106">
    <property type="protein sequence ID" value="KAI9161422.1"/>
    <property type="molecule type" value="Genomic_DNA"/>
</dbReference>
<dbReference type="InterPro" id="IPR004332">
    <property type="entry name" value="Transposase_MuDR"/>
</dbReference>
<evidence type="ECO:0000313" key="4">
    <source>
        <dbReference type="Proteomes" id="UP001064489"/>
    </source>
</evidence>
<feature type="compositionally biased region" description="Pro residues" evidence="1">
    <location>
        <begin position="65"/>
        <end position="74"/>
    </location>
</feature>
<evidence type="ECO:0000313" key="3">
    <source>
        <dbReference type="EMBL" id="KAI9161422.1"/>
    </source>
</evidence>
<feature type="domain" description="Transposase MuDR plant" evidence="2">
    <location>
        <begin position="144"/>
        <end position="199"/>
    </location>
</feature>
<feature type="compositionally biased region" description="Basic and acidic residues" evidence="1">
    <location>
        <begin position="80"/>
        <end position="96"/>
    </location>
</feature>
<evidence type="ECO:0000256" key="1">
    <source>
        <dbReference type="SAM" id="MobiDB-lite"/>
    </source>
</evidence>
<protein>
    <recommendedName>
        <fullName evidence="2">Transposase MuDR plant domain-containing protein</fullName>
    </recommendedName>
</protein>
<accession>A0AAD5IFS2</accession>
<feature type="region of interest" description="Disordered" evidence="1">
    <location>
        <begin position="31"/>
        <end position="109"/>
    </location>
</feature>
<dbReference type="PANTHER" id="PTHR31973:SF187">
    <property type="entry name" value="MUTATOR TRANSPOSASE MUDRA PROTEIN"/>
    <property type="match status" value="1"/>
</dbReference>
<comment type="caution">
    <text evidence="3">The sequence shown here is derived from an EMBL/GenBank/DDBJ whole genome shotgun (WGS) entry which is preliminary data.</text>
</comment>
<keyword evidence="4" id="KW-1185">Reference proteome</keyword>
<name>A0AAD5IFS2_ACENE</name>
<dbReference type="PANTHER" id="PTHR31973">
    <property type="entry name" value="POLYPROTEIN, PUTATIVE-RELATED"/>
    <property type="match status" value="1"/>
</dbReference>
<dbReference type="Pfam" id="PF03108">
    <property type="entry name" value="DBD_Tnp_Mut"/>
    <property type="match status" value="1"/>
</dbReference>